<reference evidence="2" key="1">
    <citation type="submission" date="2016-10" db="EMBL/GenBank/DDBJ databases">
        <authorList>
            <person name="Varghese N."/>
        </authorList>
    </citation>
    <scope>NUCLEOTIDE SEQUENCE [LARGE SCALE GENOMIC DNA]</scope>
    <source>
        <strain evidence="2">HL 19</strain>
    </source>
</reference>
<evidence type="ECO:0000313" key="1">
    <source>
        <dbReference type="EMBL" id="SCY17823.1"/>
    </source>
</evidence>
<protein>
    <submittedName>
        <fullName evidence="1">Uncharacterized protein</fullName>
    </submittedName>
</protein>
<accession>A0A0P9GJ93</accession>
<name>A0A0P9GJ93_9GAMM</name>
<evidence type="ECO:0000313" key="2">
    <source>
        <dbReference type="Proteomes" id="UP000183104"/>
    </source>
</evidence>
<dbReference type="RefSeq" id="WP_054966163.1">
    <property type="nucleotide sequence ID" value="NZ_FMUN01000003.1"/>
</dbReference>
<dbReference type="Proteomes" id="UP000183104">
    <property type="component" value="Unassembled WGS sequence"/>
</dbReference>
<sequence>MRLTVLLGAAICLVLSACSPLREGETWAPLPIERLKLEPVTLQGPPPADHARETCGRAPDQLQDHLVGLLRNRLGPVELVPPEAGGAPGSGTLEVSILRCRLESHQWDVGSAEPDISFYLTLSLHVRLLDPEGEVLLERMAETVEQAHTDTPTPLYELNNYPPARWVADLFSEGRYRKSQTDPAALPSP</sequence>
<dbReference type="EMBL" id="FMUN01000003">
    <property type="protein sequence ID" value="SCY17823.1"/>
    <property type="molecule type" value="Genomic_DNA"/>
</dbReference>
<gene>
    <name evidence="1" type="ORF">SAMN05661077_1453</name>
</gene>
<dbReference type="AlphaFoldDB" id="A0A0P9GJ93"/>
<dbReference type="OrthoDB" id="5589102at2"/>
<dbReference type="PROSITE" id="PS51257">
    <property type="entry name" value="PROKAR_LIPOPROTEIN"/>
    <property type="match status" value="1"/>
</dbReference>
<proteinExistence type="predicted"/>
<organism evidence="1 2">
    <name type="scientific">Thiohalorhabdus denitrificans</name>
    <dbReference type="NCBI Taxonomy" id="381306"/>
    <lineage>
        <taxon>Bacteria</taxon>
        <taxon>Pseudomonadati</taxon>
        <taxon>Pseudomonadota</taxon>
        <taxon>Gammaproteobacteria</taxon>
        <taxon>Thiohalorhabdales</taxon>
        <taxon>Thiohalorhabdaceae</taxon>
        <taxon>Thiohalorhabdus</taxon>
    </lineage>
</organism>
<keyword evidence="2" id="KW-1185">Reference proteome</keyword>